<dbReference type="Proteomes" id="UP000076234">
    <property type="component" value="Chromosome"/>
</dbReference>
<name>A0A142VZC6_9SPHN</name>
<proteinExistence type="predicted"/>
<evidence type="ECO:0000256" key="1">
    <source>
        <dbReference type="SAM" id="MobiDB-lite"/>
    </source>
</evidence>
<reference evidence="2 3" key="2">
    <citation type="journal article" date="2016" name="Genome Announc.">
        <title>Complete Genome Sequence of Sphingopyxis terrae Strain 203-1 (NBRC 111660), a Polyethylene Glycol Degrader.</title>
        <authorList>
            <person name="Ohtsubo Y."/>
            <person name="Nonoyama S."/>
            <person name="Nagata Y."/>
            <person name="Numata M."/>
            <person name="Tsuchikane K."/>
            <person name="Hosoyama A."/>
            <person name="Yamazoe A."/>
            <person name="Tsuda M."/>
            <person name="Fujita N."/>
            <person name="Kawai F."/>
        </authorList>
    </citation>
    <scope>NUCLEOTIDE SEQUENCE [LARGE SCALE GENOMIC DNA]</scope>
    <source>
        <strain evidence="2 3">203-1</strain>
    </source>
</reference>
<organism evidence="2 3">
    <name type="scientific">Sphingopyxis terrae subsp. terrae NBRC 15098</name>
    <dbReference type="NCBI Taxonomy" id="1219058"/>
    <lineage>
        <taxon>Bacteria</taxon>
        <taxon>Pseudomonadati</taxon>
        <taxon>Pseudomonadota</taxon>
        <taxon>Alphaproteobacteria</taxon>
        <taxon>Sphingomonadales</taxon>
        <taxon>Sphingomonadaceae</taxon>
        <taxon>Sphingopyxis</taxon>
    </lineage>
</organism>
<evidence type="ECO:0000313" key="3">
    <source>
        <dbReference type="Proteomes" id="UP000076234"/>
    </source>
</evidence>
<dbReference type="AlphaFoldDB" id="A0A142VZC6"/>
<dbReference type="STRING" id="1219058.AOA14_11190"/>
<protein>
    <submittedName>
        <fullName evidence="2">Uncharacterized protein</fullName>
    </submittedName>
</protein>
<accession>A0A142VZC6</accession>
<evidence type="ECO:0000313" key="2">
    <source>
        <dbReference type="EMBL" id="AMU95170.1"/>
    </source>
</evidence>
<dbReference type="KEGG" id="ster:AOA14_11190"/>
<dbReference type="EMBL" id="CP013342">
    <property type="protein sequence ID" value="AMU95170.1"/>
    <property type="molecule type" value="Genomic_DNA"/>
</dbReference>
<sequence>MAEGLTVGAPTSDNRPGEADGGEHRRHRSSRAGTAKISFEVIDRLADSFPLLPGESQWLMALLADDLARILADDD</sequence>
<reference evidence="3" key="1">
    <citation type="submission" date="2015-11" db="EMBL/GenBank/DDBJ databases">
        <title>Complete genome sequence of a polyethylene glycol-degrading strain Sphingopyxis terrae strain 203-1 (NBRC 15098).</title>
        <authorList>
            <person name="Yoshiyuki O."/>
            <person name="Shouta N."/>
            <person name="Nagata Y."/>
            <person name="Numata M."/>
            <person name="Tsuchikane K."/>
            <person name="Hosoyama A."/>
            <person name="Yamazoe A."/>
            <person name="Tsuda M."/>
            <person name="Fujita N."/>
            <person name="Kawai F."/>
        </authorList>
    </citation>
    <scope>NUCLEOTIDE SEQUENCE [LARGE SCALE GENOMIC DNA]</scope>
    <source>
        <strain evidence="3">203-1</strain>
    </source>
</reference>
<feature type="region of interest" description="Disordered" evidence="1">
    <location>
        <begin position="1"/>
        <end position="32"/>
    </location>
</feature>
<gene>
    <name evidence="2" type="ORF">AOA14_11190</name>
</gene>